<feature type="region of interest" description="Disordered" evidence="5">
    <location>
        <begin position="65"/>
        <end position="85"/>
    </location>
</feature>
<accession>A0ABV6U3A0</accession>
<dbReference type="PANTHER" id="PTHR30168">
    <property type="entry name" value="PUTATIVE MEMBRANE PROTEIN YPFJ"/>
    <property type="match status" value="1"/>
</dbReference>
<keyword evidence="8" id="KW-1185">Reference proteome</keyword>
<dbReference type="InterPro" id="IPR007343">
    <property type="entry name" value="Uncharacterised_pept_Zn_put"/>
</dbReference>
<evidence type="ECO:0000256" key="1">
    <source>
        <dbReference type="ARBA" id="ARBA00004167"/>
    </source>
</evidence>
<keyword evidence="2 6" id="KW-0812">Transmembrane</keyword>
<sequence>MDFDDRARLDASQVEDIGSSGSSGSGGGSGGGGLLLGGGAAGVVLLVVALLFGIISPADLLGDDPAPPAKGKQGSNSQGSKKQVTDLTECKTGADAGKSQKCRIVGIVNSLQKYWEHQIDGYELAKTTLFTGKVKTGCGAADSSDGPFYCPPDQRVYLDISFFEELRADFGAQGGPFTEAYVIGHEYGHHVQNLLGDIDKGTGKGATSGSVRLELQADCYAGVWASNAVETGFFAKPFTDKDIRQALDAAAAIGDDHIQEMARGRVSPEKFTHGTAAQRVKWFKRGYGTGEPDRCDTFSGSI</sequence>
<keyword evidence="3 6" id="KW-1133">Transmembrane helix</keyword>
<dbReference type="EMBL" id="JBHMQT010000013">
    <property type="protein sequence ID" value="MFC0862447.1"/>
    <property type="molecule type" value="Genomic_DNA"/>
</dbReference>
<comment type="subcellular location">
    <subcellularLocation>
        <location evidence="1">Membrane</location>
        <topology evidence="1">Single-pass membrane protein</topology>
    </subcellularLocation>
</comment>
<proteinExistence type="predicted"/>
<feature type="region of interest" description="Disordered" evidence="5">
    <location>
        <begin position="1"/>
        <end position="28"/>
    </location>
</feature>
<gene>
    <name evidence="7" type="ORF">ACFHYQ_09080</name>
</gene>
<reference evidence="7 8" key="1">
    <citation type="submission" date="2024-09" db="EMBL/GenBank/DDBJ databases">
        <authorList>
            <person name="Sun Q."/>
            <person name="Mori K."/>
        </authorList>
    </citation>
    <scope>NUCLEOTIDE SEQUENCE [LARGE SCALE GENOMIC DNA]</scope>
    <source>
        <strain evidence="7 8">TBRC 1851</strain>
    </source>
</reference>
<keyword evidence="4 6" id="KW-0472">Membrane</keyword>
<protein>
    <submittedName>
        <fullName evidence="7">Neutral zinc metallopeptidase</fullName>
    </submittedName>
</protein>
<evidence type="ECO:0000313" key="8">
    <source>
        <dbReference type="Proteomes" id="UP001589870"/>
    </source>
</evidence>
<feature type="compositionally biased region" description="Polar residues" evidence="5">
    <location>
        <begin position="73"/>
        <end position="85"/>
    </location>
</feature>
<evidence type="ECO:0000313" key="7">
    <source>
        <dbReference type="EMBL" id="MFC0862447.1"/>
    </source>
</evidence>
<evidence type="ECO:0000256" key="6">
    <source>
        <dbReference type="SAM" id="Phobius"/>
    </source>
</evidence>
<dbReference type="Pfam" id="PF04228">
    <property type="entry name" value="Zn_peptidase"/>
    <property type="match status" value="1"/>
</dbReference>
<dbReference type="Proteomes" id="UP001589870">
    <property type="component" value="Unassembled WGS sequence"/>
</dbReference>
<organism evidence="7 8">
    <name type="scientific">Sphaerimonospora cavernae</name>
    <dbReference type="NCBI Taxonomy" id="1740611"/>
    <lineage>
        <taxon>Bacteria</taxon>
        <taxon>Bacillati</taxon>
        <taxon>Actinomycetota</taxon>
        <taxon>Actinomycetes</taxon>
        <taxon>Streptosporangiales</taxon>
        <taxon>Streptosporangiaceae</taxon>
        <taxon>Sphaerimonospora</taxon>
    </lineage>
</organism>
<evidence type="ECO:0000256" key="5">
    <source>
        <dbReference type="SAM" id="MobiDB-lite"/>
    </source>
</evidence>
<evidence type="ECO:0000256" key="3">
    <source>
        <dbReference type="ARBA" id="ARBA00022989"/>
    </source>
</evidence>
<comment type="caution">
    <text evidence="7">The sequence shown here is derived from an EMBL/GenBank/DDBJ whole genome shotgun (WGS) entry which is preliminary data.</text>
</comment>
<name>A0ABV6U3A0_9ACTN</name>
<feature type="transmembrane region" description="Helical" evidence="6">
    <location>
        <begin position="34"/>
        <end position="55"/>
    </location>
</feature>
<dbReference type="RefSeq" id="WP_394300658.1">
    <property type="nucleotide sequence ID" value="NZ_JBHMQT010000013.1"/>
</dbReference>
<evidence type="ECO:0000256" key="2">
    <source>
        <dbReference type="ARBA" id="ARBA00022692"/>
    </source>
</evidence>
<evidence type="ECO:0000256" key="4">
    <source>
        <dbReference type="ARBA" id="ARBA00023136"/>
    </source>
</evidence>
<dbReference type="PANTHER" id="PTHR30168:SF0">
    <property type="entry name" value="INNER MEMBRANE PROTEIN"/>
    <property type="match status" value="1"/>
</dbReference>